<reference evidence="1 2" key="1">
    <citation type="submission" date="2023-07" db="EMBL/GenBank/DDBJ databases">
        <title>Comparative genomics of wheat-associated soil bacteria to identify genetic determinants of phenazine resistance.</title>
        <authorList>
            <person name="Mouncey N."/>
        </authorList>
    </citation>
    <scope>NUCLEOTIDE SEQUENCE [LARGE SCALE GENOMIC DNA]</scope>
    <source>
        <strain evidence="1 2">B2I6</strain>
    </source>
</reference>
<evidence type="ECO:0000313" key="1">
    <source>
        <dbReference type="EMBL" id="MDQ0578828.1"/>
    </source>
</evidence>
<dbReference type="EMBL" id="JAUSWV010000002">
    <property type="protein sequence ID" value="MDQ0578828.1"/>
    <property type="molecule type" value="Genomic_DNA"/>
</dbReference>
<dbReference type="Proteomes" id="UP001230654">
    <property type="component" value="Unassembled WGS sequence"/>
</dbReference>
<proteinExistence type="predicted"/>
<accession>A0ABU0NJC5</accession>
<name>A0ABU0NJC5_STRRH</name>
<evidence type="ECO:0000313" key="2">
    <source>
        <dbReference type="Proteomes" id="UP001230654"/>
    </source>
</evidence>
<comment type="caution">
    <text evidence="1">The sequence shown here is derived from an EMBL/GenBank/DDBJ whole genome shotgun (WGS) entry which is preliminary data.</text>
</comment>
<sequence>MKPFDAPLFRARAGHTPARLEPCARLVVPAAT</sequence>
<organism evidence="1 2">
    <name type="scientific">Streptomyces rishiriensis</name>
    <dbReference type="NCBI Taxonomy" id="68264"/>
    <lineage>
        <taxon>Bacteria</taxon>
        <taxon>Bacillati</taxon>
        <taxon>Actinomycetota</taxon>
        <taxon>Actinomycetes</taxon>
        <taxon>Kitasatosporales</taxon>
        <taxon>Streptomycetaceae</taxon>
        <taxon>Streptomyces</taxon>
    </lineage>
</organism>
<protein>
    <submittedName>
        <fullName evidence="1">Uncharacterized protein</fullName>
    </submittedName>
</protein>
<gene>
    <name evidence="1" type="ORF">QF030_001006</name>
</gene>
<keyword evidence="2" id="KW-1185">Reference proteome</keyword>